<comment type="caution">
    <text evidence="2">The sequence shown here is derived from an EMBL/GenBank/DDBJ whole genome shotgun (WGS) entry which is preliminary data.</text>
</comment>
<protein>
    <submittedName>
        <fullName evidence="2">Thiamine ABC transporter permease</fullName>
    </submittedName>
</protein>
<feature type="transmembrane region" description="Helical" evidence="1">
    <location>
        <begin position="12"/>
        <end position="31"/>
    </location>
</feature>
<keyword evidence="1" id="KW-0812">Transmembrane</keyword>
<dbReference type="InterPro" id="IPR017195">
    <property type="entry name" value="ABC_thiamin-permease_prd"/>
</dbReference>
<dbReference type="Proteomes" id="UP000295418">
    <property type="component" value="Unassembled WGS sequence"/>
</dbReference>
<feature type="transmembrane region" description="Helical" evidence="1">
    <location>
        <begin position="51"/>
        <end position="67"/>
    </location>
</feature>
<dbReference type="RefSeq" id="WP_132417962.1">
    <property type="nucleotide sequence ID" value="NZ_SKFG01000009.1"/>
</dbReference>
<dbReference type="OrthoDB" id="8017424at2"/>
<sequence length="199" mass="21820">MLNDQEKVSKALKFSDILITVMVAIVFGLIYKFWGSVYGVVSPLFLKADQLTYGMWFIAGPIAFLLIRKPGVALLAELAASSVSALIGSEWGIQTFVYGIVQGLGCEIIFALFLYRNYSLIVAGVAGLMSGVGSFVVDLAYGYANYELWMLVYKYGLRMISSFVIAGVFAYLLVRALEKTGVTKLIRPVSKSEYASLND</sequence>
<evidence type="ECO:0000256" key="1">
    <source>
        <dbReference type="SAM" id="Phobius"/>
    </source>
</evidence>
<keyword evidence="1" id="KW-0472">Membrane</keyword>
<keyword evidence="3" id="KW-1185">Reference proteome</keyword>
<feature type="transmembrane region" description="Helical" evidence="1">
    <location>
        <begin position="155"/>
        <end position="174"/>
    </location>
</feature>
<keyword evidence="1" id="KW-1133">Transmembrane helix</keyword>
<dbReference type="EMBL" id="SKFG01000009">
    <property type="protein sequence ID" value="TCZ77391.1"/>
    <property type="molecule type" value="Genomic_DNA"/>
</dbReference>
<evidence type="ECO:0000313" key="3">
    <source>
        <dbReference type="Proteomes" id="UP000295418"/>
    </source>
</evidence>
<organism evidence="2 3">
    <name type="scientific">Paenibacillus albiflavus</name>
    <dbReference type="NCBI Taxonomy" id="2545760"/>
    <lineage>
        <taxon>Bacteria</taxon>
        <taxon>Bacillati</taxon>
        <taxon>Bacillota</taxon>
        <taxon>Bacilli</taxon>
        <taxon>Bacillales</taxon>
        <taxon>Paenibacillaceae</taxon>
        <taxon>Paenibacillus</taxon>
    </lineage>
</organism>
<evidence type="ECO:0000313" key="2">
    <source>
        <dbReference type="EMBL" id="TCZ77391.1"/>
    </source>
</evidence>
<dbReference type="PIRSF" id="PIRSF037394">
    <property type="entry name" value="ABC_thiamine-permease_YkoE_prd"/>
    <property type="match status" value="1"/>
</dbReference>
<reference evidence="2 3" key="1">
    <citation type="submission" date="2019-03" db="EMBL/GenBank/DDBJ databases">
        <authorList>
            <person name="Kim M.K.M."/>
        </authorList>
    </citation>
    <scope>NUCLEOTIDE SEQUENCE [LARGE SCALE GENOMIC DNA]</scope>
    <source>
        <strain evidence="2 3">18JY21-1</strain>
    </source>
</reference>
<dbReference type="Pfam" id="PF09819">
    <property type="entry name" value="ABC_cobalt"/>
    <property type="match status" value="1"/>
</dbReference>
<feature type="transmembrane region" description="Helical" evidence="1">
    <location>
        <begin position="120"/>
        <end position="143"/>
    </location>
</feature>
<proteinExistence type="predicted"/>
<name>A0A4R4EGL4_9BACL</name>
<gene>
    <name evidence="2" type="ORF">E0485_10345</name>
</gene>
<accession>A0A4R4EGL4</accession>
<feature type="transmembrane region" description="Helical" evidence="1">
    <location>
        <begin position="95"/>
        <end position="115"/>
    </location>
</feature>
<dbReference type="AlphaFoldDB" id="A0A4R4EGL4"/>